<evidence type="ECO:0000313" key="5">
    <source>
        <dbReference type="Proteomes" id="UP000664940"/>
    </source>
</evidence>
<dbReference type="Pfam" id="PF19326">
    <property type="entry name" value="AMP_deaminase"/>
    <property type="match status" value="1"/>
</dbReference>
<feature type="transmembrane region" description="Helical" evidence="3">
    <location>
        <begin position="20"/>
        <end position="37"/>
    </location>
</feature>
<dbReference type="GO" id="GO:0032264">
    <property type="term" value="P:IMP salvage"/>
    <property type="evidence" value="ECO:0007669"/>
    <property type="project" value="InterPro"/>
</dbReference>
<feature type="transmembrane region" description="Helical" evidence="3">
    <location>
        <begin position="88"/>
        <end position="115"/>
    </location>
</feature>
<dbReference type="InterPro" id="IPR006329">
    <property type="entry name" value="AMPD"/>
</dbReference>
<dbReference type="Gene3D" id="3.20.20.140">
    <property type="entry name" value="Metal-dependent hydrolases"/>
    <property type="match status" value="1"/>
</dbReference>
<gene>
    <name evidence="4" type="ORF">HJG60_000638</name>
</gene>
<organism evidence="4 5">
    <name type="scientific">Phyllostomus discolor</name>
    <name type="common">pale spear-nosed bat</name>
    <dbReference type="NCBI Taxonomy" id="89673"/>
    <lineage>
        <taxon>Eukaryota</taxon>
        <taxon>Metazoa</taxon>
        <taxon>Chordata</taxon>
        <taxon>Craniata</taxon>
        <taxon>Vertebrata</taxon>
        <taxon>Euteleostomi</taxon>
        <taxon>Mammalia</taxon>
        <taxon>Eutheria</taxon>
        <taxon>Laurasiatheria</taxon>
        <taxon>Chiroptera</taxon>
        <taxon>Yangochiroptera</taxon>
        <taxon>Phyllostomidae</taxon>
        <taxon>Phyllostominae</taxon>
        <taxon>Phyllostomus</taxon>
    </lineage>
</organism>
<feature type="transmembrane region" description="Helical" evidence="3">
    <location>
        <begin position="121"/>
        <end position="139"/>
    </location>
</feature>
<keyword evidence="3" id="KW-0812">Transmembrane</keyword>
<dbReference type="Proteomes" id="UP000664940">
    <property type="component" value="Unassembled WGS sequence"/>
</dbReference>
<proteinExistence type="inferred from homology"/>
<keyword evidence="3" id="KW-0472">Membrane</keyword>
<reference evidence="4 5" key="1">
    <citation type="journal article" date="2020" name="Nature">
        <title>Six reference-quality genomes reveal evolution of bat adaptations.</title>
        <authorList>
            <person name="Jebb D."/>
            <person name="Huang Z."/>
            <person name="Pippel M."/>
            <person name="Hughes G.M."/>
            <person name="Lavrichenko K."/>
            <person name="Devanna P."/>
            <person name="Winkler S."/>
            <person name="Jermiin L.S."/>
            <person name="Skirmuntt E.C."/>
            <person name="Katzourakis A."/>
            <person name="Burkitt-Gray L."/>
            <person name="Ray D.A."/>
            <person name="Sullivan K.A.M."/>
            <person name="Roscito J.G."/>
            <person name="Kirilenko B.M."/>
            <person name="Davalos L.M."/>
            <person name="Corthals A.P."/>
            <person name="Power M.L."/>
            <person name="Jones G."/>
            <person name="Ransome R.D."/>
            <person name="Dechmann D.K.N."/>
            <person name="Locatelli A.G."/>
            <person name="Puechmaille S.J."/>
            <person name="Fedrigo O."/>
            <person name="Jarvis E.D."/>
            <person name="Hiller M."/>
            <person name="Vernes S.C."/>
            <person name="Myers E.W."/>
            <person name="Teeling E.C."/>
        </authorList>
    </citation>
    <scope>NUCLEOTIDE SEQUENCE [LARGE SCALE GENOMIC DNA]</scope>
    <source>
        <strain evidence="4">Bat1K_MPI-CBG_1</strain>
    </source>
</reference>
<dbReference type="GO" id="GO:0046033">
    <property type="term" value="P:AMP metabolic process"/>
    <property type="evidence" value="ECO:0007669"/>
    <property type="project" value="TreeGrafter"/>
</dbReference>
<dbReference type="SUPFAM" id="SSF51556">
    <property type="entry name" value="Metallo-dependent hydrolases"/>
    <property type="match status" value="1"/>
</dbReference>
<dbReference type="AlphaFoldDB" id="A0A833ZZN7"/>
<dbReference type="EMBL" id="JABVXQ010000006">
    <property type="protein sequence ID" value="KAF6101963.1"/>
    <property type="molecule type" value="Genomic_DNA"/>
</dbReference>
<sequence length="149" mass="16732">MFSDKSPSPDIWTSEQNPPYSYYLYYMYANIMVLNNLRRERGLSTFLFRPHCGEAGSITHLVSAFLTADNISHGLLLKKVTEPFTDAALHPVVVVLPWAPLVGGVGSPGFLFALWEPLASGAFFWAWLSVVVLASYKIIEYNTIWVSRT</sequence>
<dbReference type="PANTHER" id="PTHR11359:SF2">
    <property type="entry name" value="AMP DEAMINASE 3"/>
    <property type="match status" value="1"/>
</dbReference>
<evidence type="ECO:0000313" key="4">
    <source>
        <dbReference type="EMBL" id="KAF6101963.1"/>
    </source>
</evidence>
<evidence type="ECO:0000256" key="3">
    <source>
        <dbReference type="SAM" id="Phobius"/>
    </source>
</evidence>
<dbReference type="PANTHER" id="PTHR11359">
    <property type="entry name" value="AMP DEAMINASE"/>
    <property type="match status" value="1"/>
</dbReference>
<evidence type="ECO:0000256" key="2">
    <source>
        <dbReference type="ARBA" id="ARBA00023080"/>
    </source>
</evidence>
<dbReference type="InterPro" id="IPR032466">
    <property type="entry name" value="Metal_Hydrolase"/>
</dbReference>
<dbReference type="GO" id="GO:0005829">
    <property type="term" value="C:cytosol"/>
    <property type="evidence" value="ECO:0007669"/>
    <property type="project" value="TreeGrafter"/>
</dbReference>
<name>A0A833ZZN7_9CHIR</name>
<comment type="caution">
    <text evidence="4">The sequence shown here is derived from an EMBL/GenBank/DDBJ whole genome shotgun (WGS) entry which is preliminary data.</text>
</comment>
<evidence type="ECO:0000256" key="1">
    <source>
        <dbReference type="ARBA" id="ARBA00006676"/>
    </source>
</evidence>
<dbReference type="GO" id="GO:0003876">
    <property type="term" value="F:AMP deaminase activity"/>
    <property type="evidence" value="ECO:0007669"/>
    <property type="project" value="InterPro"/>
</dbReference>
<accession>A0A833ZZN7</accession>
<keyword evidence="3" id="KW-1133">Transmembrane helix</keyword>
<keyword evidence="2" id="KW-0546">Nucleotide metabolism</keyword>
<comment type="similarity">
    <text evidence="1">Belongs to the metallo-dependent hydrolases superfamily. Adenosine and AMP deaminases family.</text>
</comment>
<protein>
    <submittedName>
        <fullName evidence="4">Adenosine monophosphate deaminase 3</fullName>
    </submittedName>
</protein>